<dbReference type="EMBL" id="QNRR01000012">
    <property type="protein sequence ID" value="RBP38042.1"/>
    <property type="molecule type" value="Genomic_DNA"/>
</dbReference>
<evidence type="ECO:0000256" key="9">
    <source>
        <dbReference type="ARBA" id="ARBA00023237"/>
    </source>
</evidence>
<dbReference type="GO" id="GO:0046930">
    <property type="term" value="C:pore complex"/>
    <property type="evidence" value="ECO:0007669"/>
    <property type="project" value="UniProtKB-KW"/>
</dbReference>
<dbReference type="OrthoDB" id="106611at2"/>
<keyword evidence="8" id="KW-0472">Membrane</keyword>
<dbReference type="InterPro" id="IPR003192">
    <property type="entry name" value="Porin_LamB"/>
</dbReference>
<accession>A0A366H794</accession>
<evidence type="ECO:0000256" key="8">
    <source>
        <dbReference type="ARBA" id="ARBA00023136"/>
    </source>
</evidence>
<protein>
    <submittedName>
        <fullName evidence="11">Maltoporin</fullName>
    </submittedName>
</protein>
<dbReference type="GO" id="GO:0015774">
    <property type="term" value="P:polysaccharide transport"/>
    <property type="evidence" value="ECO:0007669"/>
    <property type="project" value="TreeGrafter"/>
</dbReference>
<comment type="similarity">
    <text evidence="2">Belongs to the porin LamB (TC 1.B.3) family.</text>
</comment>
<evidence type="ECO:0000256" key="2">
    <source>
        <dbReference type="ARBA" id="ARBA00007055"/>
    </source>
</evidence>
<dbReference type="Pfam" id="PF02264">
    <property type="entry name" value="LamB"/>
    <property type="match status" value="1"/>
</dbReference>
<sequence>MLLLGSIFIMSEARIAPNPMNAKLVALLGICTFGSSSLLAQESPEMVAFRKQIESQLAEMKSGYEGRIKELEGRIGVLETDNARLKKNGATASNGPTKKANEQMEDIEERVTTLETLANHSDPQFQATAKRAQANSEAIAHIQQTIKDDATESREIFRSGSGKPFDLAAFYKLPQPFEFHGYLRAGFGLNGEGGEMDAFKAPGAGAKYRLGNEEDTYGELEFTHNWLREDDPLQAPYVRTTVMMSFSTGQNDTYDSLNAQNLGNDIALRQAFVEAGNIITEAPDMRFWVGQRYYRRQDIHINDFYWLDMSGYGGGVQDVPFLGESKVALAWLGGSFDEYQTDDGNAAKSTLDLRVYDIPAPLGKIGFWLAYAHSSGGEVLNVFDENGDRFSLETSQGFAVGMKHRTLPESFLGGYNEFSIQYGTGAAYNFASTIDVASPDIDDATRFRITDHFTIEPNRWLSLQAAAIYQDTDYGGPNSSEKWASFGVRPIFHFTDTFSIALETGVDFVDSEPLGVNDYLWKITLAPQLTRGRKFFSRPALRAFITYAKWGDDFRGKVGGSAYRNELEGLSYGVQLESWW</sequence>
<dbReference type="InterPro" id="IPR050286">
    <property type="entry name" value="G_neg_Bact_CarbUptk_Porin"/>
</dbReference>
<gene>
    <name evidence="11" type="ORF">DES53_11240</name>
</gene>
<dbReference type="Gene3D" id="2.40.170.10">
    <property type="entry name" value="Porin, LamB type"/>
    <property type="match status" value="1"/>
</dbReference>
<dbReference type="SUPFAM" id="SSF56935">
    <property type="entry name" value="Porins"/>
    <property type="match status" value="1"/>
</dbReference>
<keyword evidence="9" id="KW-0998">Cell outer membrane</keyword>
<dbReference type="Proteomes" id="UP000253426">
    <property type="component" value="Unassembled WGS sequence"/>
</dbReference>
<name>A0A366H794_9BACT</name>
<keyword evidence="4" id="KW-1134">Transmembrane beta strand</keyword>
<dbReference type="PANTHER" id="PTHR38762:SF1">
    <property type="entry name" value="CRYPTIC OUTER MEMBRANE PORIN BGLH-RELATED"/>
    <property type="match status" value="1"/>
</dbReference>
<dbReference type="GO" id="GO:0015288">
    <property type="term" value="F:porin activity"/>
    <property type="evidence" value="ECO:0007669"/>
    <property type="project" value="UniProtKB-KW"/>
</dbReference>
<dbReference type="GO" id="GO:0009279">
    <property type="term" value="C:cell outer membrane"/>
    <property type="evidence" value="ECO:0007669"/>
    <property type="project" value="UniProtKB-SubCell"/>
</dbReference>
<dbReference type="AlphaFoldDB" id="A0A366H794"/>
<feature type="coiled-coil region" evidence="10">
    <location>
        <begin position="68"/>
        <end position="117"/>
    </location>
</feature>
<dbReference type="GO" id="GO:0006811">
    <property type="term" value="P:monoatomic ion transport"/>
    <property type="evidence" value="ECO:0007669"/>
    <property type="project" value="UniProtKB-KW"/>
</dbReference>
<evidence type="ECO:0000256" key="4">
    <source>
        <dbReference type="ARBA" id="ARBA00022452"/>
    </source>
</evidence>
<comment type="caution">
    <text evidence="11">The sequence shown here is derived from an EMBL/GenBank/DDBJ whole genome shotgun (WGS) entry which is preliminary data.</text>
</comment>
<evidence type="ECO:0000313" key="11">
    <source>
        <dbReference type="EMBL" id="RBP38042.1"/>
    </source>
</evidence>
<dbReference type="GO" id="GO:0015144">
    <property type="term" value="F:carbohydrate transmembrane transporter activity"/>
    <property type="evidence" value="ECO:0007669"/>
    <property type="project" value="TreeGrafter"/>
</dbReference>
<evidence type="ECO:0000256" key="3">
    <source>
        <dbReference type="ARBA" id="ARBA00022448"/>
    </source>
</evidence>
<keyword evidence="5" id="KW-0812">Transmembrane</keyword>
<dbReference type="PANTHER" id="PTHR38762">
    <property type="entry name" value="CRYPTIC OUTER MEMBRANE PORIN BGLH-RELATED"/>
    <property type="match status" value="1"/>
</dbReference>
<evidence type="ECO:0000313" key="12">
    <source>
        <dbReference type="Proteomes" id="UP000253426"/>
    </source>
</evidence>
<comment type="subcellular location">
    <subcellularLocation>
        <location evidence="1">Cell outer membrane</location>
        <topology evidence="1">Multi-pass membrane protein</topology>
    </subcellularLocation>
</comment>
<keyword evidence="7" id="KW-0626">Porin</keyword>
<keyword evidence="10" id="KW-0175">Coiled coil</keyword>
<dbReference type="InterPro" id="IPR036998">
    <property type="entry name" value="Porin_LamB_sf"/>
</dbReference>
<proteinExistence type="inferred from homology"/>
<evidence type="ECO:0000256" key="5">
    <source>
        <dbReference type="ARBA" id="ARBA00022692"/>
    </source>
</evidence>
<keyword evidence="3" id="KW-0813">Transport</keyword>
<organism evidence="11 12">
    <name type="scientific">Roseimicrobium gellanilyticum</name>
    <dbReference type="NCBI Taxonomy" id="748857"/>
    <lineage>
        <taxon>Bacteria</taxon>
        <taxon>Pseudomonadati</taxon>
        <taxon>Verrucomicrobiota</taxon>
        <taxon>Verrucomicrobiia</taxon>
        <taxon>Verrucomicrobiales</taxon>
        <taxon>Verrucomicrobiaceae</taxon>
        <taxon>Roseimicrobium</taxon>
    </lineage>
</organism>
<evidence type="ECO:0000256" key="1">
    <source>
        <dbReference type="ARBA" id="ARBA00004571"/>
    </source>
</evidence>
<evidence type="ECO:0000256" key="6">
    <source>
        <dbReference type="ARBA" id="ARBA00023065"/>
    </source>
</evidence>
<evidence type="ECO:0000256" key="7">
    <source>
        <dbReference type="ARBA" id="ARBA00023114"/>
    </source>
</evidence>
<evidence type="ECO:0000256" key="10">
    <source>
        <dbReference type="SAM" id="Coils"/>
    </source>
</evidence>
<keyword evidence="12" id="KW-1185">Reference proteome</keyword>
<reference evidence="11 12" key="1">
    <citation type="submission" date="2018-06" db="EMBL/GenBank/DDBJ databases">
        <title>Genomic Encyclopedia of Type Strains, Phase IV (KMG-IV): sequencing the most valuable type-strain genomes for metagenomic binning, comparative biology and taxonomic classification.</title>
        <authorList>
            <person name="Goeker M."/>
        </authorList>
    </citation>
    <scope>NUCLEOTIDE SEQUENCE [LARGE SCALE GENOMIC DNA]</scope>
    <source>
        <strain evidence="11 12">DSM 25532</strain>
    </source>
</reference>
<keyword evidence="6" id="KW-0406">Ion transport</keyword>